<feature type="domain" description="DUF4435" evidence="1">
    <location>
        <begin position="84"/>
        <end position="172"/>
    </location>
</feature>
<evidence type="ECO:0000259" key="1">
    <source>
        <dbReference type="Pfam" id="PF14491"/>
    </source>
</evidence>
<dbReference type="Proteomes" id="UP000319191">
    <property type="component" value="Unassembled WGS sequence"/>
</dbReference>
<sequence>MIIIDEPELHLHKALQSRLWDAVEAERPDCLFIYLTHDLDFAVTRVNSTKIWLKSYENDRWDWHLIPESDEIPENLLLEIIGSRKPILFVEGDKKGLDYFIFSHLFKDYTVIPHGGCSDVIYATCSFSKLKNLHGLDCQGIIARYLRNEQEINKLKDKGIFCLDFSEIENLL</sequence>
<protein>
    <recommendedName>
        <fullName evidence="1">DUF4435 domain-containing protein</fullName>
    </recommendedName>
</protein>
<accession>A0A552IR78</accession>
<dbReference type="InterPro" id="IPR027417">
    <property type="entry name" value="P-loop_NTPase"/>
</dbReference>
<organism evidence="2 3">
    <name type="scientific">Microcystis novacekii Mn_MB_F_20050700_S1D</name>
    <dbReference type="NCBI Taxonomy" id="2486266"/>
    <lineage>
        <taxon>Bacteria</taxon>
        <taxon>Bacillati</taxon>
        <taxon>Cyanobacteriota</taxon>
        <taxon>Cyanophyceae</taxon>
        <taxon>Oscillatoriophycideae</taxon>
        <taxon>Chroococcales</taxon>
        <taxon>Microcystaceae</taxon>
        <taxon>Microcystis</taxon>
    </lineage>
</organism>
<dbReference type="Pfam" id="PF14491">
    <property type="entry name" value="DUF4435"/>
    <property type="match status" value="1"/>
</dbReference>
<comment type="caution">
    <text evidence="2">The sequence shown here is derived from an EMBL/GenBank/DDBJ whole genome shotgun (WGS) entry which is preliminary data.</text>
</comment>
<evidence type="ECO:0000313" key="3">
    <source>
        <dbReference type="Proteomes" id="UP000319191"/>
    </source>
</evidence>
<dbReference type="SUPFAM" id="SSF52540">
    <property type="entry name" value="P-loop containing nucleoside triphosphate hydrolases"/>
    <property type="match status" value="1"/>
</dbReference>
<dbReference type="EMBL" id="SFAV01000205">
    <property type="protein sequence ID" value="TRU85959.1"/>
    <property type="molecule type" value="Genomic_DNA"/>
</dbReference>
<evidence type="ECO:0000313" key="2">
    <source>
        <dbReference type="EMBL" id="TRU85959.1"/>
    </source>
</evidence>
<dbReference type="Gene3D" id="3.40.50.300">
    <property type="entry name" value="P-loop containing nucleotide triphosphate hydrolases"/>
    <property type="match status" value="1"/>
</dbReference>
<dbReference type="AlphaFoldDB" id="A0A552IR78"/>
<proteinExistence type="predicted"/>
<dbReference type="InterPro" id="IPR029492">
    <property type="entry name" value="DUF4435"/>
</dbReference>
<gene>
    <name evidence="2" type="ORF">EWV54_15280</name>
</gene>
<name>A0A552IR78_9CHRO</name>
<reference evidence="2 3" key="1">
    <citation type="submission" date="2019-01" db="EMBL/GenBank/DDBJ databases">
        <title>Coherence of Microcystis species and biogeography revealed through population genomics.</title>
        <authorList>
            <person name="Perez-Carrascal O.M."/>
            <person name="Terrat Y."/>
            <person name="Giani A."/>
            <person name="Fortin N."/>
            <person name="Tromas N."/>
            <person name="Shapiro B.J."/>
        </authorList>
    </citation>
    <scope>NUCLEOTIDE SEQUENCE [LARGE SCALE GENOMIC DNA]</scope>
    <source>
        <strain evidence="2">Mn_MB_F_20050700_S1D</strain>
    </source>
</reference>